<dbReference type="InterPro" id="IPR036188">
    <property type="entry name" value="FAD/NAD-bd_sf"/>
</dbReference>
<dbReference type="STRING" id="1051616.A0A3M9YJC1"/>
<keyword evidence="6" id="KW-0560">Oxidoreductase</keyword>
<dbReference type="AlphaFoldDB" id="A0A3M9YJC1"/>
<dbReference type="Proteomes" id="UP000267145">
    <property type="component" value="Unassembled WGS sequence"/>
</dbReference>
<dbReference type="EMBL" id="RBVV01000012">
    <property type="protein sequence ID" value="RNJ59886.1"/>
    <property type="molecule type" value="Genomic_DNA"/>
</dbReference>
<dbReference type="PANTHER" id="PTHR43098:SF2">
    <property type="entry name" value="FAD-BINDING MONOOXYGENASE AUSB-RELATED"/>
    <property type="match status" value="1"/>
</dbReference>
<dbReference type="GeneID" id="39604813"/>
<dbReference type="SUPFAM" id="SSF51905">
    <property type="entry name" value="FAD/NAD(P)-binding domain"/>
    <property type="match status" value="1"/>
</dbReference>
<evidence type="ECO:0000256" key="5">
    <source>
        <dbReference type="ARBA" id="ARBA00022857"/>
    </source>
</evidence>
<accession>A0A3M9YJC1</accession>
<dbReference type="RefSeq" id="XP_028498044.1">
    <property type="nucleotide sequence ID" value="XM_028635369.1"/>
</dbReference>
<evidence type="ECO:0000256" key="1">
    <source>
        <dbReference type="ARBA" id="ARBA00001974"/>
    </source>
</evidence>
<keyword evidence="8" id="KW-1185">Reference proteome</keyword>
<evidence type="ECO:0000256" key="2">
    <source>
        <dbReference type="ARBA" id="ARBA00010139"/>
    </source>
</evidence>
<evidence type="ECO:0000313" key="8">
    <source>
        <dbReference type="Proteomes" id="UP000267145"/>
    </source>
</evidence>
<comment type="cofactor">
    <cofactor evidence="1">
        <name>FAD</name>
        <dbReference type="ChEBI" id="CHEBI:57692"/>
    </cofactor>
</comment>
<comment type="similarity">
    <text evidence="2">Belongs to the FAD-binding monooxygenase family.</text>
</comment>
<dbReference type="PANTHER" id="PTHR43098">
    <property type="entry name" value="L-ORNITHINE N(5)-MONOOXYGENASE-RELATED"/>
    <property type="match status" value="1"/>
</dbReference>
<evidence type="ECO:0008006" key="9">
    <source>
        <dbReference type="Google" id="ProtNLM"/>
    </source>
</evidence>
<dbReference type="InterPro" id="IPR050775">
    <property type="entry name" value="FAD-binding_Monooxygenases"/>
</dbReference>
<reference evidence="7 8" key="1">
    <citation type="submission" date="2018-10" db="EMBL/GenBank/DDBJ databases">
        <title>Genome sequence of Verticillium nonalfalfae VnAa140.</title>
        <authorList>
            <person name="Stajich J.E."/>
            <person name="Kasson M.T."/>
        </authorList>
    </citation>
    <scope>NUCLEOTIDE SEQUENCE [LARGE SCALE GENOMIC DNA]</scope>
    <source>
        <strain evidence="7 8">VnAa140</strain>
    </source>
</reference>
<sequence>MGDASEPEAQPNAETALDFAAVQARYAQEKAKRPHPEGVEQYVELTSSDQLQSLASDPWVDHDALNAEPPSLRDGDDIKVLILGAGYGGLLYAIHSIQQGISPSDIRLVDAAGGFGGTWYWNRFPGLQCDTEGYTYMPLLEETGYVPKHRFSYGPELLDYAGVLADKWDLRDKGVFRSTVRSYDWDADAVRWITKIRQGRGPGQADVEMTVRAQFVVVANGVLNHPKVPRSLQGFEGPTTHTARFDYGITGGGPRDQQLTKLRGKRVGIVGTGATAVQVIPELAKYAGALYVFQRTPSGVTPKHQRETQAADWKAMTAGEPGWQKRRIETYCAVMAGEPGVEDTIRDGWTQAKAFRALIGGAHDAPLAMEDVPAHIGALLALDAPRTDAIRRHIDDVVEDNATAEALKAWYPTWGKRPTFSDNYLATFNRPNVHLVDTDGKGVEKATATGLVVAGKEYPIDVLVLSTGFRSPAAGLGEPGTASNMTIRGRDGRLLADKWEAQGPSTLHGVLTNGFPNLFLSGPMQTGASANFSHVQNVLAEHCGYILGEAVRRAAARGLAADRVVVEATVEAEETWAGRLMQRAAWFAGAGICAPSLNNNEGSLGADPASHMKMARGAPFALGMNAYSREIGLWREEGTMKGVDVS</sequence>
<name>A0A3M9YJC1_9PEZI</name>
<protein>
    <recommendedName>
        <fullName evidence="9">FAD/NAD(P)-binding domain-containing protein</fullName>
    </recommendedName>
</protein>
<organism evidence="7 8">
    <name type="scientific">Verticillium nonalfalfae</name>
    <dbReference type="NCBI Taxonomy" id="1051616"/>
    <lineage>
        <taxon>Eukaryota</taxon>
        <taxon>Fungi</taxon>
        <taxon>Dikarya</taxon>
        <taxon>Ascomycota</taxon>
        <taxon>Pezizomycotina</taxon>
        <taxon>Sordariomycetes</taxon>
        <taxon>Hypocreomycetidae</taxon>
        <taxon>Glomerellales</taxon>
        <taxon>Plectosphaerellaceae</taxon>
        <taxon>Verticillium</taxon>
    </lineage>
</organism>
<keyword evidence="3" id="KW-0285">Flavoprotein</keyword>
<evidence type="ECO:0000256" key="6">
    <source>
        <dbReference type="ARBA" id="ARBA00023002"/>
    </source>
</evidence>
<gene>
    <name evidence="7" type="ORF">D7B24_001124</name>
</gene>
<dbReference type="Gene3D" id="3.50.50.60">
    <property type="entry name" value="FAD/NAD(P)-binding domain"/>
    <property type="match status" value="2"/>
</dbReference>
<keyword evidence="4" id="KW-0274">FAD</keyword>
<dbReference type="GO" id="GO:0016491">
    <property type="term" value="F:oxidoreductase activity"/>
    <property type="evidence" value="ECO:0007669"/>
    <property type="project" value="UniProtKB-KW"/>
</dbReference>
<keyword evidence="5" id="KW-0521">NADP</keyword>
<comment type="caution">
    <text evidence="7">The sequence shown here is derived from an EMBL/GenBank/DDBJ whole genome shotgun (WGS) entry which is preliminary data.</text>
</comment>
<evidence type="ECO:0000256" key="4">
    <source>
        <dbReference type="ARBA" id="ARBA00022827"/>
    </source>
</evidence>
<evidence type="ECO:0000313" key="7">
    <source>
        <dbReference type="EMBL" id="RNJ59886.1"/>
    </source>
</evidence>
<proteinExistence type="inferred from homology"/>
<evidence type="ECO:0000256" key="3">
    <source>
        <dbReference type="ARBA" id="ARBA00022630"/>
    </source>
</evidence>